<organism evidence="2 3">
    <name type="scientific">Populus trichocarpa</name>
    <name type="common">Western balsam poplar</name>
    <name type="synonym">Populus balsamifera subsp. trichocarpa</name>
    <dbReference type="NCBI Taxonomy" id="3694"/>
    <lineage>
        <taxon>Eukaryota</taxon>
        <taxon>Viridiplantae</taxon>
        <taxon>Streptophyta</taxon>
        <taxon>Embryophyta</taxon>
        <taxon>Tracheophyta</taxon>
        <taxon>Spermatophyta</taxon>
        <taxon>Magnoliopsida</taxon>
        <taxon>eudicotyledons</taxon>
        <taxon>Gunneridae</taxon>
        <taxon>Pentapetalae</taxon>
        <taxon>rosids</taxon>
        <taxon>fabids</taxon>
        <taxon>Malpighiales</taxon>
        <taxon>Salicaceae</taxon>
        <taxon>Saliceae</taxon>
        <taxon>Populus</taxon>
    </lineage>
</organism>
<dbReference type="AlphaFoldDB" id="A0A3N7FVX4"/>
<evidence type="ECO:0000313" key="2">
    <source>
        <dbReference type="EMBL" id="RQO98662.1"/>
    </source>
</evidence>
<feature type="region of interest" description="Disordered" evidence="1">
    <location>
        <begin position="18"/>
        <end position="41"/>
    </location>
</feature>
<accession>A0A3N7FVX4</accession>
<dbReference type="Gene3D" id="1.10.560.10">
    <property type="entry name" value="GroEL-like equatorial domain"/>
    <property type="match status" value="1"/>
</dbReference>
<dbReference type="InterPro" id="IPR027413">
    <property type="entry name" value="GROEL-like_equatorial_sf"/>
</dbReference>
<dbReference type="InParanoid" id="A0A3N7FVX4"/>
<sequence length="110" mass="11850">MSPLLSISKPLAFPQQPLFSASFRPPPPPPPSCFGGNTRESGLWRNHQTVKKLVVRAGPKKISFGKECREALQGGIDKLTVAVSLTSGPKGHSVVLSESNTLKQVMMVLQ</sequence>
<proteinExistence type="predicted"/>
<gene>
    <name evidence="2" type="ORF">POPTR_012G124001</name>
</gene>
<keyword evidence="3" id="KW-1185">Reference proteome</keyword>
<dbReference type="STRING" id="3694.A0A3N7FVX4"/>
<protein>
    <submittedName>
        <fullName evidence="2">Uncharacterized protein</fullName>
    </submittedName>
</protein>
<evidence type="ECO:0000256" key="1">
    <source>
        <dbReference type="SAM" id="MobiDB-lite"/>
    </source>
</evidence>
<dbReference type="EMBL" id="CM009301">
    <property type="protein sequence ID" value="RQO98662.1"/>
    <property type="molecule type" value="Genomic_DNA"/>
</dbReference>
<reference evidence="2 3" key="1">
    <citation type="journal article" date="2006" name="Science">
        <title>The genome of black cottonwood, Populus trichocarpa (Torr. &amp; Gray).</title>
        <authorList>
            <person name="Tuskan G.A."/>
            <person name="Difazio S."/>
            <person name="Jansson S."/>
            <person name="Bohlmann J."/>
            <person name="Grigoriev I."/>
            <person name="Hellsten U."/>
            <person name="Putnam N."/>
            <person name="Ralph S."/>
            <person name="Rombauts S."/>
            <person name="Salamov A."/>
            <person name="Schein J."/>
            <person name="Sterck L."/>
            <person name="Aerts A."/>
            <person name="Bhalerao R.R."/>
            <person name="Bhalerao R.P."/>
            <person name="Blaudez D."/>
            <person name="Boerjan W."/>
            <person name="Brun A."/>
            <person name="Brunner A."/>
            <person name="Busov V."/>
            <person name="Campbell M."/>
            <person name="Carlson J."/>
            <person name="Chalot M."/>
            <person name="Chapman J."/>
            <person name="Chen G.L."/>
            <person name="Cooper D."/>
            <person name="Coutinho P.M."/>
            <person name="Couturier J."/>
            <person name="Covert S."/>
            <person name="Cronk Q."/>
            <person name="Cunningham R."/>
            <person name="Davis J."/>
            <person name="Degroeve S."/>
            <person name="Dejardin A."/>
            <person name="Depamphilis C."/>
            <person name="Detter J."/>
            <person name="Dirks B."/>
            <person name="Dubchak I."/>
            <person name="Duplessis S."/>
            <person name="Ehlting J."/>
            <person name="Ellis B."/>
            <person name="Gendler K."/>
            <person name="Goodstein D."/>
            <person name="Gribskov M."/>
            <person name="Grimwood J."/>
            <person name="Groover A."/>
            <person name="Gunter L."/>
            <person name="Hamberger B."/>
            <person name="Heinze B."/>
            <person name="Helariutta Y."/>
            <person name="Henrissat B."/>
            <person name="Holligan D."/>
            <person name="Holt R."/>
            <person name="Huang W."/>
            <person name="Islam-Faridi N."/>
            <person name="Jones S."/>
            <person name="Jones-Rhoades M."/>
            <person name="Jorgensen R."/>
            <person name="Joshi C."/>
            <person name="Kangasjarvi J."/>
            <person name="Karlsson J."/>
            <person name="Kelleher C."/>
            <person name="Kirkpatrick R."/>
            <person name="Kirst M."/>
            <person name="Kohler A."/>
            <person name="Kalluri U."/>
            <person name="Larimer F."/>
            <person name="Leebens-Mack J."/>
            <person name="Leple J.C."/>
            <person name="Locascio P."/>
            <person name="Lou Y."/>
            <person name="Lucas S."/>
            <person name="Martin F."/>
            <person name="Montanini B."/>
            <person name="Napoli C."/>
            <person name="Nelson D.R."/>
            <person name="Nelson C."/>
            <person name="Nieminen K."/>
            <person name="Nilsson O."/>
            <person name="Pereda V."/>
            <person name="Peter G."/>
            <person name="Philippe R."/>
            <person name="Pilate G."/>
            <person name="Poliakov A."/>
            <person name="Razumovskaya J."/>
            <person name="Richardson P."/>
            <person name="Rinaldi C."/>
            <person name="Ritland K."/>
            <person name="Rouze P."/>
            <person name="Ryaboy D."/>
            <person name="Schmutz J."/>
            <person name="Schrader J."/>
            <person name="Segerman B."/>
            <person name="Shin H."/>
            <person name="Siddiqui A."/>
            <person name="Sterky F."/>
            <person name="Terry A."/>
            <person name="Tsai C.J."/>
            <person name="Uberbacher E."/>
            <person name="Unneberg P."/>
            <person name="Vahala J."/>
            <person name="Wall K."/>
            <person name="Wessler S."/>
            <person name="Yang G."/>
            <person name="Yin T."/>
            <person name="Douglas C."/>
            <person name="Marra M."/>
            <person name="Sandberg G."/>
            <person name="Van de Peer Y."/>
            <person name="Rokhsar D."/>
        </authorList>
    </citation>
    <scope>NUCLEOTIDE SEQUENCE [LARGE SCALE GENOMIC DNA]</scope>
    <source>
        <strain evidence="3">cv. Nisqually</strain>
    </source>
</reference>
<evidence type="ECO:0000313" key="3">
    <source>
        <dbReference type="Proteomes" id="UP000006729"/>
    </source>
</evidence>
<dbReference type="Proteomes" id="UP000006729">
    <property type="component" value="Chromosome 12"/>
</dbReference>
<name>A0A3N7FVX4_POPTR</name>